<dbReference type="Gene3D" id="3.50.30.30">
    <property type="match status" value="1"/>
</dbReference>
<dbReference type="Proteomes" id="UP000017836">
    <property type="component" value="Unassembled WGS sequence"/>
</dbReference>
<keyword evidence="2" id="KW-0732">Signal</keyword>
<gene>
    <name evidence="5" type="ORF">AMTR_s00069p00178340</name>
</gene>
<dbReference type="AlphaFoldDB" id="U5DG79"/>
<dbReference type="GO" id="GO:0004252">
    <property type="term" value="F:serine-type endopeptidase activity"/>
    <property type="evidence" value="ECO:0007669"/>
    <property type="project" value="InterPro"/>
</dbReference>
<evidence type="ECO:0000313" key="6">
    <source>
        <dbReference type="Proteomes" id="UP000017836"/>
    </source>
</evidence>
<sequence>MAAGAFVPHADIYGFAKGTARGIAPHAHLAFYKAVQDGVDVVSISLGGDSRPFYKDAIAIGAFSAIQKGVFVSCAAGNNGPDHYTLLNDAPWLLTVGVSTLDRAIRANPKFGNGQTFFGEFLFQWKDFKETPLPLVFPGKDGDFIKAQCEELTTKEISGKVVLCESALGSDMVLEGEVVLTMDGAAMIFMNGERNAYALMAGRHVLPAAHVSFADGNKIKAYINPTKNPTATIPFKGTVLRDTAASVVAVFSSRGPSLQSPGILKPDIITRPGDPGRLALE</sequence>
<dbReference type="InterPro" id="IPR036852">
    <property type="entry name" value="Peptidase_S8/S53_dom_sf"/>
</dbReference>
<dbReference type="InterPro" id="IPR000209">
    <property type="entry name" value="Peptidase_S8/S53_dom"/>
</dbReference>
<dbReference type="OMA" id="RPWILTI"/>
<evidence type="ECO:0000256" key="1">
    <source>
        <dbReference type="ARBA" id="ARBA00011073"/>
    </source>
</evidence>
<evidence type="ECO:0000256" key="2">
    <source>
        <dbReference type="ARBA" id="ARBA00022729"/>
    </source>
</evidence>
<dbReference type="eggNOG" id="ENOG502QPQR">
    <property type="taxonomic scope" value="Eukaryota"/>
</dbReference>
<dbReference type="Gramene" id="ERN19438">
    <property type="protein sequence ID" value="ERN19438"/>
    <property type="gene ID" value="AMTR_s00069p00178340"/>
</dbReference>
<accession>U5DG79</accession>
<dbReference type="STRING" id="13333.U5DG79"/>
<dbReference type="PROSITE" id="PS51892">
    <property type="entry name" value="SUBTILASE"/>
    <property type="match status" value="1"/>
</dbReference>
<dbReference type="HOGENOM" id="CLU_000625_0_3_1"/>
<evidence type="ECO:0000313" key="5">
    <source>
        <dbReference type="EMBL" id="ERN19438.1"/>
    </source>
</evidence>
<dbReference type="PANTHER" id="PTHR10795">
    <property type="entry name" value="PROPROTEIN CONVERTASE SUBTILISIN/KEXIN"/>
    <property type="match status" value="1"/>
</dbReference>
<dbReference type="InterPro" id="IPR045051">
    <property type="entry name" value="SBT"/>
</dbReference>
<dbReference type="SUPFAM" id="SSF52743">
    <property type="entry name" value="Subtilisin-like"/>
    <property type="match status" value="1"/>
</dbReference>
<dbReference type="GO" id="GO:0006508">
    <property type="term" value="P:proteolysis"/>
    <property type="evidence" value="ECO:0007669"/>
    <property type="project" value="InterPro"/>
</dbReference>
<dbReference type="EMBL" id="KI392069">
    <property type="protein sequence ID" value="ERN19438.1"/>
    <property type="molecule type" value="Genomic_DNA"/>
</dbReference>
<protein>
    <recommendedName>
        <fullName evidence="4">Peptidase S8/S53 domain-containing protein</fullName>
    </recommendedName>
</protein>
<dbReference type="Gene3D" id="3.40.50.200">
    <property type="entry name" value="Peptidase S8/S53 domain"/>
    <property type="match status" value="1"/>
</dbReference>
<name>U5DG79_AMBTC</name>
<feature type="domain" description="Peptidase S8/S53" evidence="4">
    <location>
        <begin position="30"/>
        <end position="270"/>
    </location>
</feature>
<keyword evidence="6" id="KW-1185">Reference proteome</keyword>
<comment type="caution">
    <text evidence="3">Lacks conserved residue(s) required for the propagation of feature annotation.</text>
</comment>
<comment type="similarity">
    <text evidence="1 3">Belongs to the peptidase S8 family.</text>
</comment>
<evidence type="ECO:0000256" key="3">
    <source>
        <dbReference type="PROSITE-ProRule" id="PRU01240"/>
    </source>
</evidence>
<proteinExistence type="inferred from homology"/>
<reference evidence="6" key="1">
    <citation type="journal article" date="2013" name="Science">
        <title>The Amborella genome and the evolution of flowering plants.</title>
        <authorList>
            <consortium name="Amborella Genome Project"/>
        </authorList>
    </citation>
    <scope>NUCLEOTIDE SEQUENCE [LARGE SCALE GENOMIC DNA]</scope>
</reference>
<organism evidence="5 6">
    <name type="scientific">Amborella trichopoda</name>
    <dbReference type="NCBI Taxonomy" id="13333"/>
    <lineage>
        <taxon>Eukaryota</taxon>
        <taxon>Viridiplantae</taxon>
        <taxon>Streptophyta</taxon>
        <taxon>Embryophyta</taxon>
        <taxon>Tracheophyta</taxon>
        <taxon>Spermatophyta</taxon>
        <taxon>Magnoliopsida</taxon>
        <taxon>Amborellales</taxon>
        <taxon>Amborellaceae</taxon>
        <taxon>Amborella</taxon>
    </lineage>
</organism>
<dbReference type="Pfam" id="PF00082">
    <property type="entry name" value="Peptidase_S8"/>
    <property type="match status" value="1"/>
</dbReference>
<evidence type="ECO:0000259" key="4">
    <source>
        <dbReference type="Pfam" id="PF00082"/>
    </source>
</evidence>
<dbReference type="CDD" id="cd02120">
    <property type="entry name" value="PA_subtilisin_like"/>
    <property type="match status" value="1"/>
</dbReference>